<evidence type="ECO:0000259" key="13">
    <source>
        <dbReference type="PROSITE" id="PS51115"/>
    </source>
</evidence>
<dbReference type="InterPro" id="IPR000742">
    <property type="entry name" value="EGF"/>
</dbReference>
<feature type="coiled-coil region" evidence="11">
    <location>
        <begin position="820"/>
        <end position="879"/>
    </location>
</feature>
<dbReference type="GO" id="GO:0005604">
    <property type="term" value="C:basement membrane"/>
    <property type="evidence" value="ECO:0007669"/>
    <property type="project" value="UniProtKB-SubCell"/>
</dbReference>
<dbReference type="Gene3D" id="2.10.25.10">
    <property type="entry name" value="Laminin"/>
    <property type="match status" value="4"/>
</dbReference>
<proteinExistence type="predicted"/>
<evidence type="ECO:0000259" key="12">
    <source>
        <dbReference type="PROSITE" id="PS50027"/>
    </source>
</evidence>
<feature type="coiled-coil region" evidence="11">
    <location>
        <begin position="744"/>
        <end position="792"/>
    </location>
</feature>
<dbReference type="STRING" id="8078.ENSFHEP00000020054"/>
<dbReference type="GeneTree" id="ENSGT00940000160470"/>
<dbReference type="PRINTS" id="PR00011">
    <property type="entry name" value="EGFLAMININ"/>
</dbReference>
<evidence type="ECO:0000313" key="14">
    <source>
        <dbReference type="Ensembl" id="ENSFHEP00000020054.1"/>
    </source>
</evidence>
<keyword evidence="2" id="KW-0964">Secreted</keyword>
<dbReference type="Pfam" id="PF00053">
    <property type="entry name" value="EGF_laminin"/>
    <property type="match status" value="5"/>
</dbReference>
<feature type="domain" description="Laminin EGF-like" evidence="12">
    <location>
        <begin position="76"/>
        <end position="120"/>
    </location>
</feature>
<dbReference type="AlphaFoldDB" id="A0A3Q2Q2E5"/>
<evidence type="ECO:0000313" key="15">
    <source>
        <dbReference type="Proteomes" id="UP000265000"/>
    </source>
</evidence>
<dbReference type="PANTHER" id="PTHR10574:SF270">
    <property type="entry name" value="LAMININ SUBUNIT GAMMA-1"/>
    <property type="match status" value="1"/>
</dbReference>
<evidence type="ECO:0000256" key="4">
    <source>
        <dbReference type="ARBA" id="ARBA00022729"/>
    </source>
</evidence>
<feature type="disulfide bond" evidence="10">
    <location>
        <begin position="96"/>
        <end position="105"/>
    </location>
</feature>
<dbReference type="Pfam" id="PF00052">
    <property type="entry name" value="Laminin_B"/>
    <property type="match status" value="1"/>
</dbReference>
<dbReference type="InterPro" id="IPR002049">
    <property type="entry name" value="LE_dom"/>
</dbReference>
<accession>A0A3Q2Q2E5</accession>
<reference evidence="14" key="2">
    <citation type="submission" date="2025-09" db="UniProtKB">
        <authorList>
            <consortium name="Ensembl"/>
        </authorList>
    </citation>
    <scope>IDENTIFICATION</scope>
</reference>
<comment type="subcellular location">
    <subcellularLocation>
        <location evidence="1">Secreted</location>
        <location evidence="1">Extracellular space</location>
        <location evidence="1">Extracellular matrix</location>
        <location evidence="1">Basement membrane</location>
    </subcellularLocation>
</comment>
<evidence type="ECO:0000256" key="10">
    <source>
        <dbReference type="PROSITE-ProRule" id="PRU00460"/>
    </source>
</evidence>
<sequence length="892" mass="97299">LSKRRAHRTSGSPEPPASCFPAAKLRCECNGRARYCLRDARGLRCLDCQGNTEGRHCERCKDGFYLQGAALSCTPCGCNLTGSVADTCDSRGRCSCREGVSGDKCEFCSDGPIGPDGCRRRRQEREDSGSLAGPCFCYGHSEQCSAQPGYSVYNISSTFSTGPDGWTAATVHGVTPQDVLFRWSPTHQDLEVISKQSLPAYLYAPDSYLGNKRLSYGQNFSFSLRLDRGVRHPSTNDVILEGAGLRVAASLGDLRSIVPCGKKILYTFRLDEQLSKWRPQLSSFQFQKLLQNLTAIKIRATFGENGRGYLDNVNLVSARRGEGPAASWVQTCRCPPGYEGDFCQHCSAGFRRSAPSAGAFSACEPCSCRGGSCDPHTGDCYSADETPGGHSCSEGFYKDQQGDCVRCPCPERTSCSLAAGALEPQCHRCPPGTIGFYCETCRGGFHGDPVGLQGVVRPCRPCSCNGHIDVSQAGSCDRSSGECLRCLNNTTGRFCENCLRGFYHDRPTDACKPCNCDLQGSESDQCDDGGQCRCRPGHQGLRCDRPNCPACFSPVKTKMEAYAAKVKQLEARLSGSGAALVNQAEMEAAVSAMEELVNNLEQNAEELTEKEKVLQRRLSSISRSQLTEGQDIQSISDISNHIRKQLQSFKSKDEEVETLIDEMRRQLEEARTKLQSVELPLHDDPQSPGGLSSLAQLATGLADEHKATAASVEQTANEALSDSEESLALVRTLMNRENKVNELIGDLKTLYDQTSADVQSLERRAGGLSEEAKQESNMADSMLKDISRLEKNLPPSMQGEVDAMLTKLDGLKEAVERNPVENLLDDVENKRTDAEELLDEGKAAQQEFNTLLHRVNDAKSDTEKALESIRTNNDDLDNTLSSLRGTSTSCMC</sequence>
<dbReference type="PANTHER" id="PTHR10574">
    <property type="entry name" value="NETRIN/LAMININ-RELATED"/>
    <property type="match status" value="1"/>
</dbReference>
<dbReference type="SMART" id="SM00281">
    <property type="entry name" value="LamB"/>
    <property type="match status" value="1"/>
</dbReference>
<feature type="domain" description="Laminin EGF-like" evidence="12">
    <location>
        <begin position="462"/>
        <end position="513"/>
    </location>
</feature>
<dbReference type="PROSITE" id="PS51115">
    <property type="entry name" value="LAMININ_IVA"/>
    <property type="match status" value="1"/>
</dbReference>
<comment type="caution">
    <text evidence="10">Lacks conserved residue(s) required for the propagation of feature annotation.</text>
</comment>
<dbReference type="CDD" id="cd00055">
    <property type="entry name" value="EGF_Lam"/>
    <property type="match status" value="4"/>
</dbReference>
<keyword evidence="7 10" id="KW-1015">Disulfide bond</keyword>
<keyword evidence="5" id="KW-0677">Repeat</keyword>
<feature type="disulfide bond" evidence="10">
    <location>
        <begin position="534"/>
        <end position="543"/>
    </location>
</feature>
<dbReference type="SMART" id="SM00181">
    <property type="entry name" value="EGF"/>
    <property type="match status" value="4"/>
</dbReference>
<feature type="domain" description="Laminin EGF-like" evidence="12">
    <location>
        <begin position="514"/>
        <end position="553"/>
    </location>
</feature>
<evidence type="ECO:0000256" key="6">
    <source>
        <dbReference type="ARBA" id="ARBA00022869"/>
    </source>
</evidence>
<dbReference type="PROSITE" id="PS01248">
    <property type="entry name" value="EGF_LAM_1"/>
    <property type="match status" value="2"/>
</dbReference>
<feature type="domain" description="Laminin IV type A" evidence="13">
    <location>
        <begin position="161"/>
        <end position="331"/>
    </location>
</feature>
<dbReference type="PROSITE" id="PS50027">
    <property type="entry name" value="EGF_LAM_2"/>
    <property type="match status" value="3"/>
</dbReference>
<keyword evidence="11" id="KW-0175">Coiled coil</keyword>
<dbReference type="GO" id="GO:0009887">
    <property type="term" value="P:animal organ morphogenesis"/>
    <property type="evidence" value="ECO:0007669"/>
    <property type="project" value="TreeGrafter"/>
</dbReference>
<evidence type="ECO:0000256" key="2">
    <source>
        <dbReference type="ARBA" id="ARBA00022525"/>
    </source>
</evidence>
<evidence type="ECO:0000256" key="11">
    <source>
        <dbReference type="SAM" id="Coils"/>
    </source>
</evidence>
<feature type="disulfide bond" evidence="10">
    <location>
        <begin position="76"/>
        <end position="88"/>
    </location>
</feature>
<feature type="disulfide bond" evidence="10">
    <location>
        <begin position="514"/>
        <end position="526"/>
    </location>
</feature>
<feature type="disulfide bond" evidence="10">
    <location>
        <begin position="486"/>
        <end position="495"/>
    </location>
</feature>
<dbReference type="Ensembl" id="ENSFHET00000029482.1">
    <property type="protein sequence ID" value="ENSFHEP00000020054.1"/>
    <property type="gene ID" value="ENSFHEG00000021977.1"/>
</dbReference>
<dbReference type="FunFam" id="2.10.25.10:FF:000188">
    <property type="entry name" value="Laminin subunit gamma 2"/>
    <property type="match status" value="1"/>
</dbReference>
<organism evidence="14 15">
    <name type="scientific">Fundulus heteroclitus</name>
    <name type="common">Killifish</name>
    <name type="synonym">Mummichog</name>
    <dbReference type="NCBI Taxonomy" id="8078"/>
    <lineage>
        <taxon>Eukaryota</taxon>
        <taxon>Metazoa</taxon>
        <taxon>Chordata</taxon>
        <taxon>Craniata</taxon>
        <taxon>Vertebrata</taxon>
        <taxon>Euteleostomi</taxon>
        <taxon>Actinopterygii</taxon>
        <taxon>Neopterygii</taxon>
        <taxon>Teleostei</taxon>
        <taxon>Neoteleostei</taxon>
        <taxon>Acanthomorphata</taxon>
        <taxon>Ovalentaria</taxon>
        <taxon>Atherinomorphae</taxon>
        <taxon>Cyprinodontiformes</taxon>
        <taxon>Fundulidae</taxon>
        <taxon>Fundulus</taxon>
    </lineage>
</organism>
<feature type="coiled-coil region" evidence="11">
    <location>
        <begin position="583"/>
        <end position="673"/>
    </location>
</feature>
<dbReference type="SMART" id="SM00180">
    <property type="entry name" value="EGF_Lam"/>
    <property type="match status" value="5"/>
</dbReference>
<keyword evidence="4" id="KW-0732">Signal</keyword>
<evidence type="ECO:0000256" key="9">
    <source>
        <dbReference type="ARBA" id="ARBA00023292"/>
    </source>
</evidence>
<dbReference type="FunFam" id="2.10.25.10:FF:000130">
    <property type="entry name" value="Laminin subunit beta 1"/>
    <property type="match status" value="1"/>
</dbReference>
<protein>
    <submittedName>
        <fullName evidence="14">Laminin subunit gamma-2-like</fullName>
    </submittedName>
</protein>
<dbReference type="InterPro" id="IPR000034">
    <property type="entry name" value="Laminin_IV"/>
</dbReference>
<reference evidence="14" key="1">
    <citation type="submission" date="2025-08" db="UniProtKB">
        <authorList>
            <consortium name="Ensembl"/>
        </authorList>
    </citation>
    <scope>IDENTIFICATION</scope>
</reference>
<name>A0A3Q2Q2E5_FUNHE</name>
<keyword evidence="8" id="KW-0325">Glycoprotein</keyword>
<evidence type="ECO:0000256" key="3">
    <source>
        <dbReference type="ARBA" id="ARBA00022530"/>
    </source>
</evidence>
<keyword evidence="6" id="KW-0084">Basement membrane</keyword>
<dbReference type="Proteomes" id="UP000265000">
    <property type="component" value="Unplaced"/>
</dbReference>
<dbReference type="InterPro" id="IPR056863">
    <property type="entry name" value="LMN_ATRN_NET-like_EGF"/>
</dbReference>
<evidence type="ECO:0000256" key="1">
    <source>
        <dbReference type="ARBA" id="ARBA00004302"/>
    </source>
</evidence>
<keyword evidence="15" id="KW-1185">Reference proteome</keyword>
<keyword evidence="9 10" id="KW-0424">Laminin EGF-like domain</keyword>
<dbReference type="SUPFAM" id="SSF57196">
    <property type="entry name" value="EGF/Laminin"/>
    <property type="match status" value="2"/>
</dbReference>
<keyword evidence="3" id="KW-0272">Extracellular matrix</keyword>
<dbReference type="InterPro" id="IPR050440">
    <property type="entry name" value="Laminin/Netrin_ECM"/>
</dbReference>
<evidence type="ECO:0000256" key="8">
    <source>
        <dbReference type="ARBA" id="ARBA00023180"/>
    </source>
</evidence>
<evidence type="ECO:0000256" key="5">
    <source>
        <dbReference type="ARBA" id="ARBA00022737"/>
    </source>
</evidence>
<evidence type="ECO:0000256" key="7">
    <source>
        <dbReference type="ARBA" id="ARBA00023157"/>
    </source>
</evidence>
<dbReference type="GO" id="GO:0009888">
    <property type="term" value="P:tissue development"/>
    <property type="evidence" value="ECO:0007669"/>
    <property type="project" value="TreeGrafter"/>
</dbReference>
<dbReference type="Pfam" id="PF24973">
    <property type="entry name" value="EGF_LMN_ATRN"/>
    <property type="match status" value="1"/>
</dbReference>